<reference evidence="1 2" key="1">
    <citation type="submission" date="2019-07" db="EMBL/GenBank/DDBJ databases">
        <title>WGS assembly of Gossypium tomentosum.</title>
        <authorList>
            <person name="Chen Z.J."/>
            <person name="Sreedasyam A."/>
            <person name="Ando A."/>
            <person name="Song Q."/>
            <person name="De L."/>
            <person name="Hulse-Kemp A."/>
            <person name="Ding M."/>
            <person name="Ye W."/>
            <person name="Kirkbride R."/>
            <person name="Jenkins J."/>
            <person name="Plott C."/>
            <person name="Lovell J."/>
            <person name="Lin Y.-M."/>
            <person name="Vaughn R."/>
            <person name="Liu B."/>
            <person name="Li W."/>
            <person name="Simpson S."/>
            <person name="Scheffler B."/>
            <person name="Saski C."/>
            <person name="Grover C."/>
            <person name="Hu G."/>
            <person name="Conover J."/>
            <person name="Carlson J."/>
            <person name="Shu S."/>
            <person name="Boston L."/>
            <person name="Williams M."/>
            <person name="Peterson D."/>
            <person name="Mcgee K."/>
            <person name="Jones D."/>
            <person name="Wendel J."/>
            <person name="Stelly D."/>
            <person name="Grimwood J."/>
            <person name="Schmutz J."/>
        </authorList>
    </citation>
    <scope>NUCLEOTIDE SEQUENCE [LARGE SCALE GENOMIC DNA]</scope>
    <source>
        <strain evidence="1">7179.01</strain>
    </source>
</reference>
<evidence type="ECO:0000313" key="2">
    <source>
        <dbReference type="Proteomes" id="UP000322667"/>
    </source>
</evidence>
<name>A0A5D2LWB6_GOSTO</name>
<dbReference type="AlphaFoldDB" id="A0A5D2LWB6"/>
<protein>
    <submittedName>
        <fullName evidence="1">Uncharacterized protein</fullName>
    </submittedName>
</protein>
<dbReference type="EMBL" id="CM017624">
    <property type="protein sequence ID" value="TYH83357.1"/>
    <property type="molecule type" value="Genomic_DNA"/>
</dbReference>
<dbReference type="Proteomes" id="UP000322667">
    <property type="component" value="Chromosome D02"/>
</dbReference>
<sequence>MQQHYAHIVRTRNTHLEGLVFDPLCPSIYFDFGQKWLPQIHTNGHFRKTSPPSSVCIFIDLDYWTNCLSNRFQDKIRVISFW</sequence>
<keyword evidence="2" id="KW-1185">Reference proteome</keyword>
<organism evidence="1 2">
    <name type="scientific">Gossypium tomentosum</name>
    <name type="common">Hawaiian cotton</name>
    <name type="synonym">Gossypium sandvicense</name>
    <dbReference type="NCBI Taxonomy" id="34277"/>
    <lineage>
        <taxon>Eukaryota</taxon>
        <taxon>Viridiplantae</taxon>
        <taxon>Streptophyta</taxon>
        <taxon>Embryophyta</taxon>
        <taxon>Tracheophyta</taxon>
        <taxon>Spermatophyta</taxon>
        <taxon>Magnoliopsida</taxon>
        <taxon>eudicotyledons</taxon>
        <taxon>Gunneridae</taxon>
        <taxon>Pentapetalae</taxon>
        <taxon>rosids</taxon>
        <taxon>malvids</taxon>
        <taxon>Malvales</taxon>
        <taxon>Malvaceae</taxon>
        <taxon>Malvoideae</taxon>
        <taxon>Gossypium</taxon>
    </lineage>
</organism>
<gene>
    <name evidence="1" type="ORF">ES332_D02G127700v1</name>
</gene>
<proteinExistence type="predicted"/>
<accession>A0A5D2LWB6</accession>
<evidence type="ECO:0000313" key="1">
    <source>
        <dbReference type="EMBL" id="TYH83357.1"/>
    </source>
</evidence>